<dbReference type="Proteomes" id="UP001362999">
    <property type="component" value="Unassembled WGS sequence"/>
</dbReference>
<proteinExistence type="predicted"/>
<name>A0AAW0DCH6_9AGAR</name>
<organism evidence="3 4">
    <name type="scientific">Favolaschia claudopus</name>
    <dbReference type="NCBI Taxonomy" id="2862362"/>
    <lineage>
        <taxon>Eukaryota</taxon>
        <taxon>Fungi</taxon>
        <taxon>Dikarya</taxon>
        <taxon>Basidiomycota</taxon>
        <taxon>Agaricomycotina</taxon>
        <taxon>Agaricomycetes</taxon>
        <taxon>Agaricomycetidae</taxon>
        <taxon>Agaricales</taxon>
        <taxon>Marasmiineae</taxon>
        <taxon>Mycenaceae</taxon>
        <taxon>Favolaschia</taxon>
    </lineage>
</organism>
<dbReference type="EMBL" id="JAWWNJ010000009">
    <property type="protein sequence ID" value="KAK7048823.1"/>
    <property type="molecule type" value="Genomic_DNA"/>
</dbReference>
<keyword evidence="2" id="KW-0472">Membrane</keyword>
<reference evidence="3 4" key="1">
    <citation type="journal article" date="2024" name="J Genomics">
        <title>Draft genome sequencing and assembly of Favolaschia claudopus CIRM-BRFM 2984 isolated from oak limbs.</title>
        <authorList>
            <person name="Navarro D."/>
            <person name="Drula E."/>
            <person name="Chaduli D."/>
            <person name="Cazenave R."/>
            <person name="Ahrendt S."/>
            <person name="Wang J."/>
            <person name="Lipzen A."/>
            <person name="Daum C."/>
            <person name="Barry K."/>
            <person name="Grigoriev I.V."/>
            <person name="Favel A."/>
            <person name="Rosso M.N."/>
            <person name="Martin F."/>
        </authorList>
    </citation>
    <scope>NUCLEOTIDE SEQUENCE [LARGE SCALE GENOMIC DNA]</scope>
    <source>
        <strain evidence="3 4">CIRM-BRFM 2984</strain>
    </source>
</reference>
<comment type="caution">
    <text evidence="3">The sequence shown here is derived from an EMBL/GenBank/DDBJ whole genome shotgun (WGS) entry which is preliminary data.</text>
</comment>
<protein>
    <recommendedName>
        <fullName evidence="5">Vomeronasal type-1 receptor</fullName>
    </recommendedName>
</protein>
<evidence type="ECO:0000313" key="4">
    <source>
        <dbReference type="Proteomes" id="UP001362999"/>
    </source>
</evidence>
<keyword evidence="4" id="KW-1185">Reference proteome</keyword>
<feature type="compositionally biased region" description="Basic and acidic residues" evidence="1">
    <location>
        <begin position="385"/>
        <end position="395"/>
    </location>
</feature>
<dbReference type="AlphaFoldDB" id="A0AAW0DCH6"/>
<keyword evidence="2" id="KW-1133">Transmembrane helix</keyword>
<gene>
    <name evidence="3" type="ORF">R3P38DRAFT_3620094</name>
</gene>
<evidence type="ECO:0000256" key="2">
    <source>
        <dbReference type="SAM" id="Phobius"/>
    </source>
</evidence>
<evidence type="ECO:0000313" key="3">
    <source>
        <dbReference type="EMBL" id="KAK7048823.1"/>
    </source>
</evidence>
<feature type="transmembrane region" description="Helical" evidence="2">
    <location>
        <begin position="6"/>
        <end position="27"/>
    </location>
</feature>
<accession>A0AAW0DCH6</accession>
<feature type="region of interest" description="Disordered" evidence="1">
    <location>
        <begin position="352"/>
        <end position="395"/>
    </location>
</feature>
<sequence length="404" mass="45111">MSLPTVPIPLFAAPTASIGYLLANLGLIAIYPAKHSVYRISQKKKEIVLLSTLLLVHTSMAHLHYFFGFADVIGIETIFISFISITFTLATLRYVNSSSTAPFIPTTTTSSSPESARRRVDSTRVGAKLRVSDFFISTCLSHWLPSSDSESIFHALLGVLTTPFFSSLSCIGFRISHTSHHHRPRHQPTRTPHNAPQRYLIEHHSHNFISHSPPTPHSFCSQHISMPPRSLCLSHNSAPTTVPSPLASNYMLLYDYLARSTHLASRITHNPRSIPAVPSSLVTAPPSPMQQLPLPPKLTCRPPETSTWRAPISRPIPYRIDPSALHPPYDNLAQSQNLNPLRRSFTRLPPTLSYPPMHLHHQRTNRNPPCSHAPDFPAANSAQRADTRPRTKEDDAAYMYLHIQ</sequence>
<feature type="transmembrane region" description="Helical" evidence="2">
    <location>
        <begin position="151"/>
        <end position="175"/>
    </location>
</feature>
<evidence type="ECO:0008006" key="5">
    <source>
        <dbReference type="Google" id="ProtNLM"/>
    </source>
</evidence>
<feature type="transmembrane region" description="Helical" evidence="2">
    <location>
        <begin position="73"/>
        <end position="95"/>
    </location>
</feature>
<evidence type="ECO:0000256" key="1">
    <source>
        <dbReference type="SAM" id="MobiDB-lite"/>
    </source>
</evidence>
<keyword evidence="2" id="KW-0812">Transmembrane</keyword>